<reference evidence="1" key="1">
    <citation type="journal article" date="2021" name="PeerJ">
        <title>Extensive microbial diversity within the chicken gut microbiome revealed by metagenomics and culture.</title>
        <authorList>
            <person name="Gilroy R."/>
            <person name="Ravi A."/>
            <person name="Getino M."/>
            <person name="Pursley I."/>
            <person name="Horton D.L."/>
            <person name="Alikhan N.F."/>
            <person name="Baker D."/>
            <person name="Gharbi K."/>
            <person name="Hall N."/>
            <person name="Watson M."/>
            <person name="Adriaenssens E.M."/>
            <person name="Foster-Nyarko E."/>
            <person name="Jarju S."/>
            <person name="Secka A."/>
            <person name="Antonio M."/>
            <person name="Oren A."/>
            <person name="Chaudhuri R.R."/>
            <person name="La Ragione R."/>
            <person name="Hildebrand F."/>
            <person name="Pallen M.J."/>
        </authorList>
    </citation>
    <scope>NUCLEOTIDE SEQUENCE</scope>
    <source>
        <strain evidence="1">ChiSjej1B19-5720</strain>
    </source>
</reference>
<comment type="caution">
    <text evidence="1">The sequence shown here is derived from an EMBL/GenBank/DDBJ whole genome shotgun (WGS) entry which is preliminary data.</text>
</comment>
<reference evidence="1" key="2">
    <citation type="submission" date="2021-04" db="EMBL/GenBank/DDBJ databases">
        <authorList>
            <person name="Gilroy R."/>
        </authorList>
    </citation>
    <scope>NUCLEOTIDE SEQUENCE</scope>
    <source>
        <strain evidence="1">ChiSjej1B19-5720</strain>
    </source>
</reference>
<organism evidence="1 2">
    <name type="scientific">Candidatus Blautia faecavium</name>
    <dbReference type="NCBI Taxonomy" id="2838487"/>
    <lineage>
        <taxon>Bacteria</taxon>
        <taxon>Bacillati</taxon>
        <taxon>Bacillota</taxon>
        <taxon>Clostridia</taxon>
        <taxon>Lachnospirales</taxon>
        <taxon>Lachnospiraceae</taxon>
        <taxon>Blautia</taxon>
    </lineage>
</organism>
<accession>A0A9D2RXA1</accession>
<name>A0A9D2RXA1_9FIRM</name>
<dbReference type="AlphaFoldDB" id="A0A9D2RXA1"/>
<evidence type="ECO:0000313" key="1">
    <source>
        <dbReference type="EMBL" id="HJB30178.1"/>
    </source>
</evidence>
<protein>
    <submittedName>
        <fullName evidence="1">Uncharacterized protein</fullName>
    </submittedName>
</protein>
<evidence type="ECO:0000313" key="2">
    <source>
        <dbReference type="Proteomes" id="UP000823842"/>
    </source>
</evidence>
<gene>
    <name evidence="1" type="ORF">IAA06_15505</name>
</gene>
<sequence length="100" mass="11583">MIKSIQQVEHSGIKKLEKIIESFMIASKDMASFVYGIRDEVIALGLDLIKKTLEDCSQMLRDSVKRKQSREVVRTDRKKLTTCLGTVCFEKTLFRNKQTR</sequence>
<dbReference type="EMBL" id="DWYZ01000298">
    <property type="protein sequence ID" value="HJB30178.1"/>
    <property type="molecule type" value="Genomic_DNA"/>
</dbReference>
<proteinExistence type="predicted"/>
<dbReference type="Proteomes" id="UP000823842">
    <property type="component" value="Unassembled WGS sequence"/>
</dbReference>